<feature type="compositionally biased region" description="Basic residues" evidence="1">
    <location>
        <begin position="1"/>
        <end position="10"/>
    </location>
</feature>
<dbReference type="STRING" id="3469.A0A4Y7LA10"/>
<dbReference type="Pfam" id="PF04950">
    <property type="entry name" value="RIBIOP_C"/>
    <property type="match status" value="1"/>
</dbReference>
<dbReference type="InterPro" id="IPR027417">
    <property type="entry name" value="P-loop_NTPase"/>
</dbReference>
<dbReference type="GO" id="GO:0000462">
    <property type="term" value="P:maturation of SSU-rRNA from tricistronic rRNA transcript (SSU-rRNA, 5.8S rRNA, LSU-rRNA)"/>
    <property type="evidence" value="ECO:0007669"/>
    <property type="project" value="TreeGrafter"/>
</dbReference>
<proteinExistence type="predicted"/>
<dbReference type="EMBL" id="CM010724">
    <property type="protein sequence ID" value="RZC81837.1"/>
    <property type="molecule type" value="Genomic_DNA"/>
</dbReference>
<dbReference type="PANTHER" id="PTHR12858">
    <property type="entry name" value="RIBOSOME BIOGENESIS PROTEIN"/>
    <property type="match status" value="1"/>
</dbReference>
<feature type="region of interest" description="Disordered" evidence="1">
    <location>
        <begin position="1"/>
        <end position="30"/>
    </location>
</feature>
<dbReference type="Pfam" id="PF08142">
    <property type="entry name" value="AARP2CN"/>
    <property type="match status" value="1"/>
</dbReference>
<sequence length="676" mass="76954">MGKTNNKRKKLVDDDENHKKILNGSADKKEPSSVEEAPYVIVVHGPPKVGKSLLIKSLIKHYTDQNLDKIQGPITVLTGNRRRIQFVECPNNMNGMIDAAKYADAVILLIDANYGFEMETFEFLNLLQVHGMPEVMGVLTYLDELEDAETRKDRIMEDFRANIHEGANIFCLSFLQGMYQKDEIYELANFLSVMEFHTSSRRAAHPYFLVDHFEDVTSPANVDMDIKCKRDIILYGYLRGCDIKKGTKVHIAGVGDYPLADVALSSDPFRLPPVDGNDKQMQINIEEPHLEIECFRRGTYLRFGVLGVPFEMVTNHNPCQPILVGGISRAEDNVGHMQVRLIQHSWHMNMLNTKDPIIVSVGWRRYQTTPIYYQVSYRQHKMLAFTPVGEPCLATFWGPLAPPSARVVAVRSLADNKAPFRILATADVLKFNRTAKIVERIKRIGTPCLILNETALIKDMFTSDDEVHRFKDVKIKTAMEFGGRLTRPVCVPNGIDIVQAAAKSELPIRERWNDGQPREGIAKCTFDCRICMSDTIHLCEWTQVEVPRIFNPLTTLLEPSNVVWQDSVDERQKKLNESAESKAHVLVIEEKNIARENVGKRFIDIYGEKLKEGPAQKRQTVEQRRAVIIVHPKPSGWDSDWRTQWVKQQLELIKKNNGPGFLTTECGEPCRARVET</sequence>
<dbReference type="SMART" id="SM01362">
    <property type="entry name" value="DUF663"/>
    <property type="match status" value="1"/>
</dbReference>
<dbReference type="PANTHER" id="PTHR12858:SF2">
    <property type="entry name" value="RIBOSOME BIOGENESIS PROTEIN BMS1 HOMOLOG"/>
    <property type="match status" value="1"/>
</dbReference>
<dbReference type="InterPro" id="IPR039761">
    <property type="entry name" value="Bms1/Tsr1"/>
</dbReference>
<dbReference type="Gene3D" id="3.40.50.300">
    <property type="entry name" value="P-loop containing nucleotide triphosphate hydrolases"/>
    <property type="match status" value="1"/>
</dbReference>
<reference evidence="4 5" key="1">
    <citation type="journal article" date="2018" name="Science">
        <title>The opium poppy genome and morphinan production.</title>
        <authorList>
            <person name="Guo L."/>
            <person name="Winzer T."/>
            <person name="Yang X."/>
            <person name="Li Y."/>
            <person name="Ning Z."/>
            <person name="He Z."/>
            <person name="Teodor R."/>
            <person name="Lu Y."/>
            <person name="Bowser T.A."/>
            <person name="Graham I.A."/>
            <person name="Ye K."/>
        </authorList>
    </citation>
    <scope>NUCLEOTIDE SEQUENCE [LARGE SCALE GENOMIC DNA]</scope>
    <source>
        <strain evidence="5">cv. HN1</strain>
        <tissue evidence="4">Leaves</tissue>
    </source>
</reference>
<gene>
    <name evidence="4" type="ORF">C5167_044441</name>
</gene>
<dbReference type="GO" id="GO:0030686">
    <property type="term" value="C:90S preribosome"/>
    <property type="evidence" value="ECO:0007669"/>
    <property type="project" value="TreeGrafter"/>
</dbReference>
<protein>
    <recommendedName>
        <fullName evidence="6">Bms1-type G domain-containing protein</fullName>
    </recommendedName>
</protein>
<dbReference type="GO" id="GO:0034511">
    <property type="term" value="F:U3 snoRNA binding"/>
    <property type="evidence" value="ECO:0007669"/>
    <property type="project" value="TreeGrafter"/>
</dbReference>
<organism evidence="4 5">
    <name type="scientific">Papaver somniferum</name>
    <name type="common">Opium poppy</name>
    <dbReference type="NCBI Taxonomy" id="3469"/>
    <lineage>
        <taxon>Eukaryota</taxon>
        <taxon>Viridiplantae</taxon>
        <taxon>Streptophyta</taxon>
        <taxon>Embryophyta</taxon>
        <taxon>Tracheophyta</taxon>
        <taxon>Spermatophyta</taxon>
        <taxon>Magnoliopsida</taxon>
        <taxon>Ranunculales</taxon>
        <taxon>Papaveraceae</taxon>
        <taxon>Papaveroideae</taxon>
        <taxon>Papaver</taxon>
    </lineage>
</organism>
<evidence type="ECO:0000313" key="4">
    <source>
        <dbReference type="EMBL" id="RZC81837.1"/>
    </source>
</evidence>
<dbReference type="SUPFAM" id="SSF52540">
    <property type="entry name" value="P-loop containing nucleoside triphosphate hydrolases"/>
    <property type="match status" value="1"/>
</dbReference>
<dbReference type="AlphaFoldDB" id="A0A4Y7LA10"/>
<feature type="domain" description="Ribosome biogenesis protein BMS1/TSR1 C-terminal" evidence="3">
    <location>
        <begin position="221"/>
        <end position="544"/>
    </location>
</feature>
<dbReference type="Gramene" id="RZC81837">
    <property type="protein sequence ID" value="RZC81837"/>
    <property type="gene ID" value="C5167_044441"/>
</dbReference>
<dbReference type="GO" id="GO:0005634">
    <property type="term" value="C:nucleus"/>
    <property type="evidence" value="ECO:0007669"/>
    <property type="project" value="InterPro"/>
</dbReference>
<dbReference type="InterPro" id="IPR012948">
    <property type="entry name" value="AARP2CN"/>
</dbReference>
<dbReference type="SMART" id="SM00785">
    <property type="entry name" value="AARP2CN"/>
    <property type="match status" value="1"/>
</dbReference>
<evidence type="ECO:0000259" key="2">
    <source>
        <dbReference type="SMART" id="SM00785"/>
    </source>
</evidence>
<dbReference type="Pfam" id="PF22298">
    <property type="entry name" value="Tsr1_G-like"/>
    <property type="match status" value="1"/>
</dbReference>
<evidence type="ECO:0000313" key="5">
    <source>
        <dbReference type="Proteomes" id="UP000316621"/>
    </source>
</evidence>
<evidence type="ECO:0008006" key="6">
    <source>
        <dbReference type="Google" id="ProtNLM"/>
    </source>
</evidence>
<evidence type="ECO:0000256" key="1">
    <source>
        <dbReference type="SAM" id="MobiDB-lite"/>
    </source>
</evidence>
<accession>A0A4Y7LA10</accession>
<dbReference type="Proteomes" id="UP000316621">
    <property type="component" value="Chromosome 10"/>
</dbReference>
<dbReference type="GO" id="GO:0000479">
    <property type="term" value="P:endonucleolytic cleavage of tricistronic rRNA transcript (SSU-rRNA, 5.8S rRNA, LSU-rRNA)"/>
    <property type="evidence" value="ECO:0007669"/>
    <property type="project" value="TreeGrafter"/>
</dbReference>
<feature type="domain" description="AARP2CN" evidence="2">
    <location>
        <begin position="183"/>
        <end position="269"/>
    </location>
</feature>
<evidence type="ECO:0000259" key="3">
    <source>
        <dbReference type="SMART" id="SM01362"/>
    </source>
</evidence>
<dbReference type="InterPro" id="IPR007034">
    <property type="entry name" value="BMS1_TSR1_C"/>
</dbReference>
<keyword evidence="5" id="KW-1185">Reference proteome</keyword>
<dbReference type="GO" id="GO:0003924">
    <property type="term" value="F:GTPase activity"/>
    <property type="evidence" value="ECO:0007669"/>
    <property type="project" value="TreeGrafter"/>
</dbReference>
<name>A0A4Y7LA10_PAPSO</name>
<dbReference type="GO" id="GO:0005525">
    <property type="term" value="F:GTP binding"/>
    <property type="evidence" value="ECO:0007669"/>
    <property type="project" value="TreeGrafter"/>
</dbReference>